<evidence type="ECO:0000256" key="2">
    <source>
        <dbReference type="ARBA" id="ARBA00022448"/>
    </source>
</evidence>
<dbReference type="InterPro" id="IPR055344">
    <property type="entry name" value="SecD_SecF_C_bact"/>
</dbReference>
<reference evidence="11 12" key="1">
    <citation type="submission" date="2018-04" db="EMBL/GenBank/DDBJ databases">
        <title>Novel Campyloabacter and Helicobacter Species and Strains.</title>
        <authorList>
            <person name="Mannion A.J."/>
            <person name="Shen Z."/>
            <person name="Fox J.G."/>
        </authorList>
    </citation>
    <scope>NUCLEOTIDE SEQUENCE [LARGE SCALE GENOMIC DNA]</scope>
    <source>
        <strain evidence="11 12">MIT 99-5101</strain>
    </source>
</reference>
<dbReference type="PRINTS" id="PR01755">
    <property type="entry name" value="SECFTRNLCASE"/>
</dbReference>
<comment type="similarity">
    <text evidence="9">Belongs to the SecD/SecF family. SecF subfamily.</text>
</comment>
<feature type="transmembrane region" description="Helical" evidence="9">
    <location>
        <begin position="12"/>
        <end position="35"/>
    </location>
</feature>
<evidence type="ECO:0000313" key="12">
    <source>
        <dbReference type="Proteomes" id="UP000256650"/>
    </source>
</evidence>
<sequence>MDFFKHKKIYDFVKMSSYGIVLSLILFVVSLVLFMKPGFTLGVDFAGGTLIQLQYESPAPLAEIRAKLDLVDSYKGAQVSEFGSPEEILIKLPTATSSVNQNIGEEVAEVLKDTGTLNIRRVDIVGPKVGSELQEKGTLALVLALVSIMLYVSYRYEWRFALAAVLALVHDVVISAGAVILFDIDLNLEVIAALLTLIGYSINDTIIIFDRIRETIGLRVNDGLEKVINEALSATLSRTILTSLTMFFSVFTLYLFGGEIIKGFSLPMLVGSIVGSYSSIFVASKLVILFKFDLKKYHQKVADAERRALEKKKLREMYEKGRI</sequence>
<dbReference type="GO" id="GO:0015450">
    <property type="term" value="F:protein-transporting ATPase activity"/>
    <property type="evidence" value="ECO:0007669"/>
    <property type="project" value="InterPro"/>
</dbReference>
<dbReference type="PANTHER" id="PTHR30081:SF8">
    <property type="entry name" value="PROTEIN TRANSLOCASE SUBUNIT SECF"/>
    <property type="match status" value="1"/>
</dbReference>
<dbReference type="HAMAP" id="MF_01464_B">
    <property type="entry name" value="SecF_B"/>
    <property type="match status" value="1"/>
</dbReference>
<gene>
    <name evidence="9" type="primary">secF</name>
    <name evidence="11" type="ORF">CQA43_05600</name>
</gene>
<keyword evidence="4 9" id="KW-0812">Transmembrane</keyword>
<evidence type="ECO:0000256" key="8">
    <source>
        <dbReference type="ARBA" id="ARBA00023136"/>
    </source>
</evidence>
<keyword evidence="7 9" id="KW-0811">Translocation</keyword>
<evidence type="ECO:0000256" key="5">
    <source>
        <dbReference type="ARBA" id="ARBA00022927"/>
    </source>
</evidence>
<dbReference type="Pfam" id="PF02355">
    <property type="entry name" value="SecD_SecF_C"/>
    <property type="match status" value="1"/>
</dbReference>
<dbReference type="InterPro" id="IPR022646">
    <property type="entry name" value="SecD/SecF_CS"/>
</dbReference>
<organism evidence="11 12">
    <name type="scientific">Helicobacter ganmani</name>
    <dbReference type="NCBI Taxonomy" id="60246"/>
    <lineage>
        <taxon>Bacteria</taxon>
        <taxon>Pseudomonadati</taxon>
        <taxon>Campylobacterota</taxon>
        <taxon>Epsilonproteobacteria</taxon>
        <taxon>Campylobacterales</taxon>
        <taxon>Helicobacteraceae</taxon>
        <taxon>Helicobacter</taxon>
    </lineage>
</organism>
<protein>
    <recommendedName>
        <fullName evidence="9">Protein-export membrane protein SecF</fullName>
    </recommendedName>
</protein>
<evidence type="ECO:0000256" key="6">
    <source>
        <dbReference type="ARBA" id="ARBA00022989"/>
    </source>
</evidence>
<dbReference type="EMBL" id="NXLS01000005">
    <property type="protein sequence ID" value="RDU62716.1"/>
    <property type="molecule type" value="Genomic_DNA"/>
</dbReference>
<evidence type="ECO:0000256" key="4">
    <source>
        <dbReference type="ARBA" id="ARBA00022692"/>
    </source>
</evidence>
<keyword evidence="5 9" id="KW-0653">Protein transport</keyword>
<dbReference type="InterPro" id="IPR005665">
    <property type="entry name" value="SecF_bac"/>
</dbReference>
<keyword evidence="12" id="KW-1185">Reference proteome</keyword>
<feature type="transmembrane region" description="Helical" evidence="9">
    <location>
        <begin position="137"/>
        <end position="154"/>
    </location>
</feature>
<dbReference type="GO" id="GO:0005886">
    <property type="term" value="C:plasma membrane"/>
    <property type="evidence" value="ECO:0007669"/>
    <property type="project" value="UniProtKB-SubCell"/>
</dbReference>
<dbReference type="GeneID" id="82535762"/>
<dbReference type="RefSeq" id="WP_115551642.1">
    <property type="nucleotide sequence ID" value="NZ_CAOPYK010000002.1"/>
</dbReference>
<feature type="transmembrane region" description="Helical" evidence="9">
    <location>
        <begin position="268"/>
        <end position="290"/>
    </location>
</feature>
<feature type="domain" description="Protein export membrane protein SecD/SecF C-terminal" evidence="10">
    <location>
        <begin position="108"/>
        <end position="291"/>
    </location>
</feature>
<accession>A0A3D8ICP1</accession>
<dbReference type="NCBIfam" id="TIGR00966">
    <property type="entry name" value="transloc_SecF"/>
    <property type="match status" value="1"/>
</dbReference>
<keyword evidence="3 9" id="KW-1003">Cell membrane</keyword>
<dbReference type="AlphaFoldDB" id="A0A3D8ICP1"/>
<dbReference type="InterPro" id="IPR022813">
    <property type="entry name" value="SecD/SecF_arch_bac"/>
</dbReference>
<evidence type="ECO:0000256" key="1">
    <source>
        <dbReference type="ARBA" id="ARBA00004651"/>
    </source>
</evidence>
<dbReference type="GO" id="GO:0006605">
    <property type="term" value="P:protein targeting"/>
    <property type="evidence" value="ECO:0007669"/>
    <property type="project" value="UniProtKB-UniRule"/>
</dbReference>
<dbReference type="Proteomes" id="UP000256650">
    <property type="component" value="Unassembled WGS sequence"/>
</dbReference>
<proteinExistence type="inferred from homology"/>
<dbReference type="NCBIfam" id="TIGR00916">
    <property type="entry name" value="2A0604s01"/>
    <property type="match status" value="1"/>
</dbReference>
<keyword evidence="2 9" id="KW-0813">Transport</keyword>
<comment type="subcellular location">
    <subcellularLocation>
        <location evidence="1 9">Cell membrane</location>
        <topology evidence="1 9">Multi-pass membrane protein</topology>
    </subcellularLocation>
</comment>
<name>A0A3D8ICP1_9HELI</name>
<feature type="transmembrane region" description="Helical" evidence="9">
    <location>
        <begin position="236"/>
        <end position="256"/>
    </location>
</feature>
<dbReference type="InterPro" id="IPR022645">
    <property type="entry name" value="SecD/SecF_bac"/>
</dbReference>
<dbReference type="Pfam" id="PF07549">
    <property type="entry name" value="Sec_GG"/>
    <property type="match status" value="1"/>
</dbReference>
<evidence type="ECO:0000256" key="3">
    <source>
        <dbReference type="ARBA" id="ARBA00022475"/>
    </source>
</evidence>
<evidence type="ECO:0000313" key="11">
    <source>
        <dbReference type="EMBL" id="RDU62716.1"/>
    </source>
</evidence>
<feature type="transmembrane region" description="Helical" evidence="9">
    <location>
        <begin position="161"/>
        <end position="184"/>
    </location>
</feature>
<evidence type="ECO:0000256" key="7">
    <source>
        <dbReference type="ARBA" id="ARBA00023010"/>
    </source>
</evidence>
<dbReference type="OrthoDB" id="9774769at2"/>
<evidence type="ECO:0000256" key="9">
    <source>
        <dbReference type="HAMAP-Rule" id="MF_01464"/>
    </source>
</evidence>
<dbReference type="GO" id="GO:0065002">
    <property type="term" value="P:intracellular protein transmembrane transport"/>
    <property type="evidence" value="ECO:0007669"/>
    <property type="project" value="UniProtKB-UniRule"/>
</dbReference>
<keyword evidence="6 9" id="KW-1133">Transmembrane helix</keyword>
<dbReference type="PANTHER" id="PTHR30081">
    <property type="entry name" value="PROTEIN-EXPORT MEMBRANE PROTEIN SEC"/>
    <property type="match status" value="1"/>
</dbReference>
<evidence type="ECO:0000259" key="10">
    <source>
        <dbReference type="Pfam" id="PF02355"/>
    </source>
</evidence>
<dbReference type="GO" id="GO:0043952">
    <property type="term" value="P:protein transport by the Sec complex"/>
    <property type="evidence" value="ECO:0007669"/>
    <property type="project" value="UniProtKB-UniRule"/>
</dbReference>
<dbReference type="InterPro" id="IPR048634">
    <property type="entry name" value="SecD_SecF_C"/>
</dbReference>
<comment type="subunit">
    <text evidence="9">Forms a complex with SecD. Part of the essential Sec protein translocation apparatus which comprises SecA, SecYEG and auxiliary proteins SecDF. Other proteins may also be involved.</text>
</comment>
<dbReference type="SUPFAM" id="SSF82866">
    <property type="entry name" value="Multidrug efflux transporter AcrB transmembrane domain"/>
    <property type="match status" value="1"/>
</dbReference>
<keyword evidence="8 9" id="KW-0472">Membrane</keyword>
<comment type="caution">
    <text evidence="11">The sequence shown here is derived from an EMBL/GenBank/DDBJ whole genome shotgun (WGS) entry which is preliminary data.</text>
</comment>
<feature type="transmembrane region" description="Helical" evidence="9">
    <location>
        <begin position="190"/>
        <end position="209"/>
    </location>
</feature>
<comment type="function">
    <text evidence="9">Part of the Sec protein translocase complex. Interacts with the SecYEG preprotein conducting channel. SecDF uses the proton motive force (PMF) to complete protein translocation after the ATP-dependent function of SecA.</text>
</comment>
<dbReference type="Gene3D" id="1.20.1640.10">
    <property type="entry name" value="Multidrug efflux transporter AcrB transmembrane domain"/>
    <property type="match status" value="1"/>
</dbReference>